<organism evidence="3 4">
    <name type="scientific">Paenibacillus baekrokdamisoli</name>
    <dbReference type="NCBI Taxonomy" id="1712516"/>
    <lineage>
        <taxon>Bacteria</taxon>
        <taxon>Bacillati</taxon>
        <taxon>Bacillota</taxon>
        <taxon>Bacilli</taxon>
        <taxon>Bacillales</taxon>
        <taxon>Paenibacillaceae</taxon>
        <taxon>Paenibacillus</taxon>
    </lineage>
</organism>
<dbReference type="Pfam" id="PF03358">
    <property type="entry name" value="FMN_red"/>
    <property type="match status" value="1"/>
</dbReference>
<dbReference type="RefSeq" id="WP_125653505.1">
    <property type="nucleotide sequence ID" value="NZ_AP019308.1"/>
</dbReference>
<reference evidence="3 4" key="1">
    <citation type="submission" date="2018-11" db="EMBL/GenBank/DDBJ databases">
        <title>Complete genome sequence of Paenibacillus baekrokdamisoli strain KCTC 33723.</title>
        <authorList>
            <person name="Kang S.W."/>
            <person name="Lee K.C."/>
            <person name="Kim K.K."/>
            <person name="Kim J.S."/>
            <person name="Kim D.S."/>
            <person name="Ko S.H."/>
            <person name="Yang S.H."/>
            <person name="Lee J.S."/>
        </authorList>
    </citation>
    <scope>NUCLEOTIDE SEQUENCE [LARGE SCALE GENOMIC DNA]</scope>
    <source>
        <strain evidence="3 4">KCTC 33723</strain>
    </source>
</reference>
<feature type="domain" description="NADPH-dependent FMN reductase-like" evidence="2">
    <location>
        <begin position="5"/>
        <end position="148"/>
    </location>
</feature>
<dbReference type="GO" id="GO:0005829">
    <property type="term" value="C:cytosol"/>
    <property type="evidence" value="ECO:0007669"/>
    <property type="project" value="TreeGrafter"/>
</dbReference>
<dbReference type="Proteomes" id="UP000275368">
    <property type="component" value="Chromosome"/>
</dbReference>
<dbReference type="GO" id="GO:0010181">
    <property type="term" value="F:FMN binding"/>
    <property type="evidence" value="ECO:0007669"/>
    <property type="project" value="TreeGrafter"/>
</dbReference>
<dbReference type="PANTHER" id="PTHR30543">
    <property type="entry name" value="CHROMATE REDUCTASE"/>
    <property type="match status" value="1"/>
</dbReference>
<dbReference type="OrthoDB" id="9812295at2"/>
<dbReference type="InterPro" id="IPR005025">
    <property type="entry name" value="FMN_Rdtase-like_dom"/>
</dbReference>
<evidence type="ECO:0000313" key="4">
    <source>
        <dbReference type="Proteomes" id="UP000275368"/>
    </source>
</evidence>
<name>A0A3G9J325_9BACL</name>
<dbReference type="PANTHER" id="PTHR30543:SF21">
    <property type="entry name" value="NAD(P)H-DEPENDENT FMN REDUCTASE LOT6"/>
    <property type="match status" value="1"/>
</dbReference>
<dbReference type="SUPFAM" id="SSF52218">
    <property type="entry name" value="Flavoproteins"/>
    <property type="match status" value="1"/>
</dbReference>
<dbReference type="Gene3D" id="3.40.50.360">
    <property type="match status" value="1"/>
</dbReference>
<keyword evidence="4" id="KW-1185">Reference proteome</keyword>
<proteinExistence type="inferred from homology"/>
<sequence>MNTRTILTLSGSLRKQSSNSLFLHGLAALAPGNFTFINYAGLDTLPHFNPDLDGDDAIPSAAVADLRAKLKHADAVVICTPEYANGVPGVLKNALDWIVSSGELMNKPVAAISASPNPLGGDKALASLLLTLTIMSAVIVDSATMSVPFIRSKLSTEGMIIDLQTAEACRLLLQTLEQAIHTKET</sequence>
<evidence type="ECO:0000256" key="1">
    <source>
        <dbReference type="ARBA" id="ARBA00009428"/>
    </source>
</evidence>
<dbReference type="EMBL" id="AP019308">
    <property type="protein sequence ID" value="BBH19113.1"/>
    <property type="molecule type" value="Genomic_DNA"/>
</dbReference>
<dbReference type="KEGG" id="pbk:Back11_04580"/>
<dbReference type="GO" id="GO:0016491">
    <property type="term" value="F:oxidoreductase activity"/>
    <property type="evidence" value="ECO:0007669"/>
    <property type="project" value="InterPro"/>
</dbReference>
<protein>
    <submittedName>
        <fullName evidence="3">FMN reductase</fullName>
    </submittedName>
</protein>
<dbReference type="InterPro" id="IPR029039">
    <property type="entry name" value="Flavoprotein-like_sf"/>
</dbReference>
<gene>
    <name evidence="3" type="ORF">Back11_04580</name>
</gene>
<evidence type="ECO:0000259" key="2">
    <source>
        <dbReference type="Pfam" id="PF03358"/>
    </source>
</evidence>
<evidence type="ECO:0000313" key="3">
    <source>
        <dbReference type="EMBL" id="BBH19113.1"/>
    </source>
</evidence>
<comment type="similarity">
    <text evidence="1">Belongs to the azoreductase type 2 family.</text>
</comment>
<accession>A0A3G9J325</accession>
<dbReference type="InterPro" id="IPR050712">
    <property type="entry name" value="NAD(P)H-dep_reductase"/>
</dbReference>
<dbReference type="AlphaFoldDB" id="A0A3G9J325"/>